<name>A0AAV7WAV2_PLEWA</name>
<feature type="region of interest" description="Disordered" evidence="1">
    <location>
        <begin position="1"/>
        <end position="54"/>
    </location>
</feature>
<evidence type="ECO:0000313" key="2">
    <source>
        <dbReference type="EMBL" id="KAJ1211160.1"/>
    </source>
</evidence>
<dbReference type="EMBL" id="JANPWB010000002">
    <property type="protein sequence ID" value="KAJ1211160.1"/>
    <property type="molecule type" value="Genomic_DNA"/>
</dbReference>
<feature type="compositionally biased region" description="Polar residues" evidence="1">
    <location>
        <begin position="8"/>
        <end position="19"/>
    </location>
</feature>
<keyword evidence="3" id="KW-1185">Reference proteome</keyword>
<proteinExistence type="predicted"/>
<protein>
    <submittedName>
        <fullName evidence="2">Uncharacterized protein</fullName>
    </submittedName>
</protein>
<evidence type="ECO:0000313" key="3">
    <source>
        <dbReference type="Proteomes" id="UP001066276"/>
    </source>
</evidence>
<comment type="caution">
    <text evidence="2">The sequence shown here is derived from an EMBL/GenBank/DDBJ whole genome shotgun (WGS) entry which is preliminary data.</text>
</comment>
<dbReference type="Proteomes" id="UP001066276">
    <property type="component" value="Chromosome 1_2"/>
</dbReference>
<evidence type="ECO:0000256" key="1">
    <source>
        <dbReference type="SAM" id="MobiDB-lite"/>
    </source>
</evidence>
<accession>A0AAV7WAV2</accession>
<sequence>MLGGGADTPQQHSPPQENSVRQRKGPPRAPRPLTRAAASPATRPRDATGRRGATVPLVQIRIYQWIHIVLDK</sequence>
<organism evidence="2 3">
    <name type="scientific">Pleurodeles waltl</name>
    <name type="common">Iberian ribbed newt</name>
    <dbReference type="NCBI Taxonomy" id="8319"/>
    <lineage>
        <taxon>Eukaryota</taxon>
        <taxon>Metazoa</taxon>
        <taxon>Chordata</taxon>
        <taxon>Craniata</taxon>
        <taxon>Vertebrata</taxon>
        <taxon>Euteleostomi</taxon>
        <taxon>Amphibia</taxon>
        <taxon>Batrachia</taxon>
        <taxon>Caudata</taxon>
        <taxon>Salamandroidea</taxon>
        <taxon>Salamandridae</taxon>
        <taxon>Pleurodelinae</taxon>
        <taxon>Pleurodeles</taxon>
    </lineage>
</organism>
<gene>
    <name evidence="2" type="ORF">NDU88_006521</name>
</gene>
<dbReference type="AlphaFoldDB" id="A0AAV7WAV2"/>
<reference evidence="2" key="1">
    <citation type="journal article" date="2022" name="bioRxiv">
        <title>Sequencing and chromosome-scale assembly of the giantPleurodeles waltlgenome.</title>
        <authorList>
            <person name="Brown T."/>
            <person name="Elewa A."/>
            <person name="Iarovenko S."/>
            <person name="Subramanian E."/>
            <person name="Araus A.J."/>
            <person name="Petzold A."/>
            <person name="Susuki M."/>
            <person name="Suzuki K.-i.T."/>
            <person name="Hayashi T."/>
            <person name="Toyoda A."/>
            <person name="Oliveira C."/>
            <person name="Osipova E."/>
            <person name="Leigh N.D."/>
            <person name="Simon A."/>
            <person name="Yun M.H."/>
        </authorList>
    </citation>
    <scope>NUCLEOTIDE SEQUENCE</scope>
    <source>
        <strain evidence="2">20211129_DDA</strain>
        <tissue evidence="2">Liver</tissue>
    </source>
</reference>
<feature type="compositionally biased region" description="Low complexity" evidence="1">
    <location>
        <begin position="31"/>
        <end position="42"/>
    </location>
</feature>